<reference evidence="1 2" key="1">
    <citation type="journal article" date="2012" name="J. Bacteriol.">
        <title>Genome sequence of "Candidatus Nitrosopumilus salaria" BD31, an ammonia-oxidizing archaeon from the San Francisco Bay estuary.</title>
        <authorList>
            <person name="Mosier A.C."/>
            <person name="Allen E.E."/>
            <person name="Kim M."/>
            <person name="Ferriera S."/>
            <person name="Francis C.A."/>
        </authorList>
    </citation>
    <scope>NUCLEOTIDE SEQUENCE [LARGE SCALE GENOMIC DNA]</scope>
    <source>
        <strain evidence="1 2">BD31</strain>
    </source>
</reference>
<comment type="caution">
    <text evidence="1">The sequence shown here is derived from an EMBL/GenBank/DDBJ whole genome shotgun (WGS) entry which is preliminary data.</text>
</comment>
<sequence length="33" mass="3774">MHIKSMDLGIKFSDYAKHAHNLNIKETAQAVFD</sequence>
<evidence type="ECO:0000313" key="2">
    <source>
        <dbReference type="Proteomes" id="UP000003423"/>
    </source>
</evidence>
<dbReference type="EMBL" id="AEXL02000106">
    <property type="protein sequence ID" value="EIJ65675.1"/>
    <property type="molecule type" value="Genomic_DNA"/>
</dbReference>
<dbReference type="Proteomes" id="UP000003423">
    <property type="component" value="Unassembled WGS sequence"/>
</dbReference>
<name>I3D1T2_9ARCH</name>
<proteinExistence type="predicted"/>
<dbReference type="AlphaFoldDB" id="I3D1T2"/>
<keyword evidence="2" id="KW-1185">Reference proteome</keyword>
<gene>
    <name evidence="1" type="ORF">BD31_I2005</name>
</gene>
<evidence type="ECO:0000313" key="1">
    <source>
        <dbReference type="EMBL" id="EIJ65675.1"/>
    </source>
</evidence>
<organism evidence="1 2">
    <name type="scientific">Candidatus Nitrosopumilus salarius BD31</name>
    <dbReference type="NCBI Taxonomy" id="859350"/>
    <lineage>
        <taxon>Archaea</taxon>
        <taxon>Nitrososphaerota</taxon>
        <taxon>Nitrososphaeria</taxon>
        <taxon>Nitrosopumilales</taxon>
        <taxon>Nitrosopumilaceae</taxon>
        <taxon>Nitrosopumilus</taxon>
    </lineage>
</organism>
<protein>
    <submittedName>
        <fullName evidence="1">Uncharacterized protein</fullName>
    </submittedName>
</protein>
<accession>I3D1T2</accession>
<feature type="non-terminal residue" evidence="1">
    <location>
        <position position="33"/>
    </location>
</feature>